<dbReference type="Proteomes" id="UP000037109">
    <property type="component" value="Unassembled WGS sequence"/>
</dbReference>
<dbReference type="RefSeq" id="WP_053433972.1">
    <property type="nucleotide sequence ID" value="NZ_LGUF01000007.1"/>
</dbReference>
<dbReference type="AlphaFoldDB" id="A0A0M0GAZ5"/>
<protein>
    <recommendedName>
        <fullName evidence="3">Phage gp6-like head-tail connector protein</fullName>
    </recommendedName>
</protein>
<accession>A0A0M0GAZ5</accession>
<dbReference type="OrthoDB" id="1927343at2"/>
<evidence type="ECO:0000313" key="2">
    <source>
        <dbReference type="Proteomes" id="UP000037109"/>
    </source>
</evidence>
<dbReference type="PATRIC" id="fig|1459.3.peg.1526"/>
<sequence length="88" mass="9548">MTNQEILIECKKGLNIPVESTSFDLLLNQKLLAVKMFMTNAGVSEEGISTELAVGVIVMGVSDLWELKSGEVKFSPAFFTLVNQIALG</sequence>
<name>A0A0M0GAZ5_SPOGL</name>
<reference evidence="2" key="1">
    <citation type="submission" date="2015-07" db="EMBL/GenBank/DDBJ databases">
        <title>Fjat-10036 dsm4.</title>
        <authorList>
            <person name="Liu B."/>
            <person name="Wang J."/>
            <person name="Zhu Y."/>
            <person name="Liu G."/>
            <person name="Chen Q."/>
            <person name="Chen Z."/>
            <person name="Lan J."/>
            <person name="Che J."/>
            <person name="Ge C."/>
            <person name="Shi H."/>
            <person name="Pan Z."/>
            <person name="Liu X."/>
        </authorList>
    </citation>
    <scope>NUCLEOTIDE SEQUENCE [LARGE SCALE GENOMIC DNA]</scope>
    <source>
        <strain evidence="2">DSM 4</strain>
    </source>
</reference>
<dbReference type="STRING" id="1459.AF332_07095"/>
<evidence type="ECO:0000313" key="1">
    <source>
        <dbReference type="EMBL" id="KON86606.1"/>
    </source>
</evidence>
<evidence type="ECO:0008006" key="3">
    <source>
        <dbReference type="Google" id="ProtNLM"/>
    </source>
</evidence>
<organism evidence="1 2">
    <name type="scientific">Sporosarcina globispora</name>
    <name type="common">Bacillus globisporus</name>
    <dbReference type="NCBI Taxonomy" id="1459"/>
    <lineage>
        <taxon>Bacteria</taxon>
        <taxon>Bacillati</taxon>
        <taxon>Bacillota</taxon>
        <taxon>Bacilli</taxon>
        <taxon>Bacillales</taxon>
        <taxon>Caryophanaceae</taxon>
        <taxon>Sporosarcina</taxon>
    </lineage>
</organism>
<keyword evidence="2" id="KW-1185">Reference proteome</keyword>
<dbReference type="EMBL" id="LGUF01000007">
    <property type="protein sequence ID" value="KON86606.1"/>
    <property type="molecule type" value="Genomic_DNA"/>
</dbReference>
<gene>
    <name evidence="1" type="ORF">AF332_07095</name>
</gene>
<comment type="caution">
    <text evidence="1">The sequence shown here is derived from an EMBL/GenBank/DDBJ whole genome shotgun (WGS) entry which is preliminary data.</text>
</comment>
<proteinExistence type="predicted"/>